<dbReference type="PANTHER" id="PTHR11601">
    <property type="entry name" value="CYSTEINE DESULFURYLASE FAMILY MEMBER"/>
    <property type="match status" value="1"/>
</dbReference>
<evidence type="ECO:0000256" key="3">
    <source>
        <dbReference type="ARBA" id="ARBA00006490"/>
    </source>
</evidence>
<dbReference type="Gene3D" id="1.10.260.50">
    <property type="match status" value="1"/>
</dbReference>
<evidence type="ECO:0000256" key="5">
    <source>
        <dbReference type="ARBA" id="ARBA00022679"/>
    </source>
</evidence>
<dbReference type="GO" id="GO:0031071">
    <property type="term" value="F:cysteine desulfurase activity"/>
    <property type="evidence" value="ECO:0007669"/>
    <property type="project" value="UniProtKB-EC"/>
</dbReference>
<dbReference type="GO" id="GO:0046872">
    <property type="term" value="F:metal ion binding"/>
    <property type="evidence" value="ECO:0007669"/>
    <property type="project" value="UniProtKB-KW"/>
</dbReference>
<keyword evidence="14" id="KW-1185">Reference proteome</keyword>
<dbReference type="InterPro" id="IPR015424">
    <property type="entry name" value="PyrdxlP-dep_Trfase"/>
</dbReference>
<comment type="catalytic activity">
    <reaction evidence="10">
        <text>(sulfur carrier)-H + L-cysteine = (sulfur carrier)-SH + L-alanine</text>
        <dbReference type="Rhea" id="RHEA:43892"/>
        <dbReference type="Rhea" id="RHEA-COMP:14737"/>
        <dbReference type="Rhea" id="RHEA-COMP:14739"/>
        <dbReference type="ChEBI" id="CHEBI:29917"/>
        <dbReference type="ChEBI" id="CHEBI:35235"/>
        <dbReference type="ChEBI" id="CHEBI:57972"/>
        <dbReference type="ChEBI" id="CHEBI:64428"/>
        <dbReference type="EC" id="2.8.1.7"/>
    </reaction>
</comment>
<evidence type="ECO:0000313" key="14">
    <source>
        <dbReference type="Proteomes" id="UP000516369"/>
    </source>
</evidence>
<dbReference type="PIRSF" id="PIRSF005572">
    <property type="entry name" value="NifS"/>
    <property type="match status" value="1"/>
</dbReference>
<comment type="cofactor">
    <cofactor evidence="1">
        <name>pyridoxal 5'-phosphate</name>
        <dbReference type="ChEBI" id="CHEBI:597326"/>
    </cofactor>
</comment>
<proteinExistence type="inferred from homology"/>
<protein>
    <recommendedName>
        <fullName evidence="4">Cysteine desulfurase</fullName>
    </recommendedName>
</protein>
<keyword evidence="6" id="KW-0479">Metal-binding</keyword>
<evidence type="ECO:0000256" key="9">
    <source>
        <dbReference type="ARBA" id="ARBA00023014"/>
    </source>
</evidence>
<evidence type="ECO:0000256" key="4">
    <source>
        <dbReference type="ARBA" id="ARBA00013558"/>
    </source>
</evidence>
<keyword evidence="9" id="KW-0411">Iron-sulfur</keyword>
<dbReference type="Pfam" id="PF00266">
    <property type="entry name" value="Aminotran_5"/>
    <property type="match status" value="1"/>
</dbReference>
<comment type="similarity">
    <text evidence="3">Belongs to the class-V pyridoxal-phosphate-dependent aminotransferase family. NifS/IscS subfamily.</text>
</comment>
<evidence type="ECO:0000313" key="13">
    <source>
        <dbReference type="EMBL" id="QNT70494.1"/>
    </source>
</evidence>
<evidence type="ECO:0000256" key="1">
    <source>
        <dbReference type="ARBA" id="ARBA00001933"/>
    </source>
</evidence>
<evidence type="ECO:0000256" key="11">
    <source>
        <dbReference type="SAM" id="MobiDB-lite"/>
    </source>
</evidence>
<feature type="region of interest" description="Disordered" evidence="11">
    <location>
        <begin position="354"/>
        <end position="385"/>
    </location>
</feature>
<dbReference type="KEGG" id="dvn:HQ394_15610"/>
<dbReference type="InterPro" id="IPR000192">
    <property type="entry name" value="Aminotrans_V_dom"/>
</dbReference>
<dbReference type="InterPro" id="IPR015421">
    <property type="entry name" value="PyrdxlP-dep_Trfase_major"/>
</dbReference>
<comment type="function">
    <text evidence="2">Catalyzes the removal of elemental sulfur atoms from cysteine to produce alanine. Seems to participate in the biosynthesis of the nitrogenase metalloclusters by providing the inorganic sulfur required for the Fe-S core formation.</text>
</comment>
<feature type="compositionally biased region" description="Polar residues" evidence="11">
    <location>
        <begin position="376"/>
        <end position="385"/>
    </location>
</feature>
<feature type="domain" description="Aminotransferase class V" evidence="12">
    <location>
        <begin position="16"/>
        <end position="339"/>
    </location>
</feature>
<accession>A0A7H1N458</accession>
<evidence type="ECO:0000256" key="8">
    <source>
        <dbReference type="ARBA" id="ARBA00023004"/>
    </source>
</evidence>
<evidence type="ECO:0000256" key="10">
    <source>
        <dbReference type="ARBA" id="ARBA00050776"/>
    </source>
</evidence>
<dbReference type="Gene3D" id="3.90.1150.10">
    <property type="entry name" value="Aspartate Aminotransferase, domain 1"/>
    <property type="match status" value="1"/>
</dbReference>
<dbReference type="InterPro" id="IPR016454">
    <property type="entry name" value="Cysteine_dSase"/>
</dbReference>
<dbReference type="Gene3D" id="3.40.640.10">
    <property type="entry name" value="Type I PLP-dependent aspartate aminotransferase-like (Major domain)"/>
    <property type="match status" value="1"/>
</dbReference>
<dbReference type="PANTHER" id="PTHR11601:SF34">
    <property type="entry name" value="CYSTEINE DESULFURASE"/>
    <property type="match status" value="1"/>
</dbReference>
<keyword evidence="5" id="KW-0808">Transferase</keyword>
<dbReference type="GO" id="GO:0051536">
    <property type="term" value="F:iron-sulfur cluster binding"/>
    <property type="evidence" value="ECO:0007669"/>
    <property type="project" value="UniProtKB-KW"/>
</dbReference>
<evidence type="ECO:0000256" key="7">
    <source>
        <dbReference type="ARBA" id="ARBA00022898"/>
    </source>
</evidence>
<organism evidence="13 14">
    <name type="scientific">Defluviicoccus vanus</name>
    <dbReference type="NCBI Taxonomy" id="111831"/>
    <lineage>
        <taxon>Bacteria</taxon>
        <taxon>Pseudomonadati</taxon>
        <taxon>Pseudomonadota</taxon>
        <taxon>Alphaproteobacteria</taxon>
        <taxon>Rhodospirillales</taxon>
        <taxon>Rhodospirillaceae</taxon>
        <taxon>Defluviicoccus</taxon>
    </lineage>
</organism>
<evidence type="ECO:0000256" key="6">
    <source>
        <dbReference type="ARBA" id="ARBA00022723"/>
    </source>
</evidence>
<keyword evidence="8" id="KW-0408">Iron</keyword>
<reference evidence="13 14" key="1">
    <citation type="submission" date="2020-05" db="EMBL/GenBank/DDBJ databases">
        <title>Complete closed genome sequence of Defluviicoccus vanus.</title>
        <authorList>
            <person name="Bessarab I."/>
            <person name="Arumugam K."/>
            <person name="Maszenan A.M."/>
            <person name="Seviour R.J."/>
            <person name="Williams R.B."/>
        </authorList>
    </citation>
    <scope>NUCLEOTIDE SEQUENCE [LARGE SCALE GENOMIC DNA]</scope>
    <source>
        <strain evidence="13 14">Ben 114</strain>
    </source>
</reference>
<dbReference type="InterPro" id="IPR015422">
    <property type="entry name" value="PyrdxlP-dep_Trfase_small"/>
</dbReference>
<gene>
    <name evidence="13" type="ORF">HQ394_15610</name>
</gene>
<dbReference type="EMBL" id="CP053923">
    <property type="protein sequence ID" value="QNT70494.1"/>
    <property type="molecule type" value="Genomic_DNA"/>
</dbReference>
<evidence type="ECO:0000259" key="12">
    <source>
        <dbReference type="Pfam" id="PF00266"/>
    </source>
</evidence>
<evidence type="ECO:0000256" key="2">
    <source>
        <dbReference type="ARBA" id="ARBA00003120"/>
    </source>
</evidence>
<sequence length="385" mass="39397">MRPAAVAAVNRALGIVGNPSSVHRFGRLARSLVEDAREQVALLVETDPAWVIFTSGGTEANTLALTATRPAAVLVSAIEHASVGEAVAGAIRIPVTAAGVVDMDALDMHLRAAPPPALVSVMLANNETGALQPVAAIAAMARRLGAFVHCDAVQAAGKLPIKIDELGVQMLSLSAHKLGGPPGVGALVVDPALPFAPLLRGGGQERRRRAGTENMIGIAGFGAAAVAAARLDDTARLAPLRDRIESEILAASPTTRVFGADTARLPNTSCLATPGLPAETQVIAFDLRGIAVSAGAACSSGKIEISHVLRAMGVGEDLARTAVRVSLGWTTAADDVDRFVAAWKAIHHHSLENSGEVCSGEGSGRVEPRLAPDTCPTPSSLTISG</sequence>
<dbReference type="AlphaFoldDB" id="A0A7H1N458"/>
<dbReference type="Proteomes" id="UP000516369">
    <property type="component" value="Chromosome"/>
</dbReference>
<keyword evidence="7" id="KW-0663">Pyridoxal phosphate</keyword>
<dbReference type="SUPFAM" id="SSF53383">
    <property type="entry name" value="PLP-dependent transferases"/>
    <property type="match status" value="1"/>
</dbReference>
<name>A0A7H1N458_9PROT</name>